<organism evidence="1 2">
    <name type="scientific">Botryobasidium botryosum (strain FD-172 SS1)</name>
    <dbReference type="NCBI Taxonomy" id="930990"/>
    <lineage>
        <taxon>Eukaryota</taxon>
        <taxon>Fungi</taxon>
        <taxon>Dikarya</taxon>
        <taxon>Basidiomycota</taxon>
        <taxon>Agaricomycotina</taxon>
        <taxon>Agaricomycetes</taxon>
        <taxon>Cantharellales</taxon>
        <taxon>Botryobasidiaceae</taxon>
        <taxon>Botryobasidium</taxon>
    </lineage>
</organism>
<dbReference type="Proteomes" id="UP000027195">
    <property type="component" value="Unassembled WGS sequence"/>
</dbReference>
<dbReference type="HOGENOM" id="CLU_1001119_0_0_1"/>
<protein>
    <submittedName>
        <fullName evidence="1">Uncharacterized protein</fullName>
    </submittedName>
</protein>
<dbReference type="InParanoid" id="A0A067LTG7"/>
<gene>
    <name evidence="1" type="ORF">BOTBODRAFT_149628</name>
</gene>
<keyword evidence="2" id="KW-1185">Reference proteome</keyword>
<evidence type="ECO:0000313" key="1">
    <source>
        <dbReference type="EMBL" id="KDQ06593.1"/>
    </source>
</evidence>
<proteinExistence type="predicted"/>
<dbReference type="EMBL" id="KL198130">
    <property type="protein sequence ID" value="KDQ06593.1"/>
    <property type="molecule type" value="Genomic_DNA"/>
</dbReference>
<accession>A0A067LTG7</accession>
<reference evidence="2" key="1">
    <citation type="journal article" date="2014" name="Proc. Natl. Acad. Sci. U.S.A.">
        <title>Extensive sampling of basidiomycete genomes demonstrates inadequacy of the white-rot/brown-rot paradigm for wood decay fungi.</title>
        <authorList>
            <person name="Riley R."/>
            <person name="Salamov A.A."/>
            <person name="Brown D.W."/>
            <person name="Nagy L.G."/>
            <person name="Floudas D."/>
            <person name="Held B.W."/>
            <person name="Levasseur A."/>
            <person name="Lombard V."/>
            <person name="Morin E."/>
            <person name="Otillar R."/>
            <person name="Lindquist E.A."/>
            <person name="Sun H."/>
            <person name="LaButti K.M."/>
            <person name="Schmutz J."/>
            <person name="Jabbour D."/>
            <person name="Luo H."/>
            <person name="Baker S.E."/>
            <person name="Pisabarro A.G."/>
            <person name="Walton J.D."/>
            <person name="Blanchette R.A."/>
            <person name="Henrissat B."/>
            <person name="Martin F."/>
            <person name="Cullen D."/>
            <person name="Hibbett D.S."/>
            <person name="Grigoriev I.V."/>
        </authorList>
    </citation>
    <scope>NUCLEOTIDE SEQUENCE [LARGE SCALE GENOMIC DNA]</scope>
    <source>
        <strain evidence="2">FD-172 SS1</strain>
    </source>
</reference>
<dbReference type="AlphaFoldDB" id="A0A067LTG7"/>
<evidence type="ECO:0000313" key="2">
    <source>
        <dbReference type="Proteomes" id="UP000027195"/>
    </source>
</evidence>
<sequence>MIGGDAEAWRPAATDKISAREYSQALHKSASLESSERKPMDIIRSFLEGIPTSISHREWDHREVPLMFGEPSHQFGPPQVESRQRPGLTRARISSASVVPDNGGGLYGMSIGPPSYQAQGAWTGMLVAVGASWSLAPNNIGSPPICSEQNYGRIARIKFCSNVAFGEAVVFAENYGMSHFAHGLKNVLWELPGSGRPQNGESPVSAATRSGVSEMTCAHHDPDLTGAGQLNSSPTRVQYYTKLLPDICWAVPTRPGTSGKAVVDLAMGGAFLNFGGCS</sequence>
<name>A0A067LTG7_BOTB1</name>